<sequence>MTPSGVTALRMKPNFALSLSFDGIRLLHRAGASGWHLVGEVALDCDDLNADLAALREKAAALDASGLSCKLIIPDEQIRYLDLPASSAPYGDYDAAAAEALDGATPYALEDLAFDWNVEGARLYVAAVARETLQEAESFATDHRFNPVSFVARPMGDGFGTEPFFGETSCAETPVERDAAPLEIIGAARMPEPEAVPDPVEEAADGVAHAPDAEEPPAPEPPAPEPEGDAPEAAERAEADTGPAQKAEPRPEAESAVAFTSIRAERDAPATGAPILAGAARAAPESHETTPVEGEATPGPAAASLAPTPDSGPDDAAAGDRGAIGFFSRRSRRAEPVPPTPVARAEPGFFGVEDDTPPVASTKGAGLAPPEDEADRMTIFGARSSQRGQRGKPRFLGVILTAALILLMVGVAAWATIFPDSGVGRLLRGAEPEIALTPEIPEIAAPASVPEAPETAVPEPRDTVVADPVPEVAPRAALPEPEIALAPEPEASPEVAAEPDPVAGPLTPEEARARYAVTGIWQTPPAPPQEPEAGTIDDFYLTSIDEDVPIGDAVALPAVPELAPDARPATPAAPAPPGTQFTLDARGFVVPTPEGALTPDGVVVREGPPPVIPPDTPTRAVPVPGLTLTAEAAAELERLSGIRPRSRPGDLIEQQERGALGGRTRTELSDLRPRTRPEVIVQAAAAAVTPDPDAMAAALAEAVEDAASDATPQAVAASLKPRTRPGDFERIVREAPQQSAAAATVAPRIPSSTSVARSATERNAINMRQVNLIGVYGSPSNRRALVRLSNGRYQKVQVGDRMDGGQVSAIGDSELRYNKRGRDVVLRMPKG</sequence>
<feature type="compositionally biased region" description="Pro residues" evidence="1">
    <location>
        <begin position="216"/>
        <end position="225"/>
    </location>
</feature>
<dbReference type="Proteomes" id="UP000037046">
    <property type="component" value="Unassembled WGS sequence"/>
</dbReference>
<reference evidence="4" key="1">
    <citation type="submission" date="2015-07" db="EMBL/GenBank/DDBJ databases">
        <title>Draft Genome Sequence of Roseovarius tolerans EL-164, a producer of N-Acylated Alanine Methyl Esters (NAMEs).</title>
        <authorList>
            <person name="Voget S."/>
            <person name="Bruns H."/>
            <person name="Wagner-Doebler I."/>
            <person name="Schulz S."/>
            <person name="Daniel R."/>
        </authorList>
    </citation>
    <scope>NUCLEOTIDE SEQUENCE [LARGE SCALE GENOMIC DNA]</scope>
    <source>
        <strain evidence="4">EL-164</strain>
    </source>
</reference>
<feature type="region of interest" description="Disordered" evidence="1">
    <location>
        <begin position="599"/>
        <end position="622"/>
    </location>
</feature>
<organism evidence="3 4">
    <name type="scientific">Roseovarius tolerans</name>
    <dbReference type="NCBI Taxonomy" id="74031"/>
    <lineage>
        <taxon>Bacteria</taxon>
        <taxon>Pseudomonadati</taxon>
        <taxon>Pseudomonadota</taxon>
        <taxon>Alphaproteobacteria</taxon>
        <taxon>Rhodobacterales</taxon>
        <taxon>Roseobacteraceae</taxon>
        <taxon>Roseovarius</taxon>
    </lineage>
</organism>
<evidence type="ECO:0000256" key="2">
    <source>
        <dbReference type="SAM" id="Phobius"/>
    </source>
</evidence>
<proteinExistence type="predicted"/>
<feature type="region of interest" description="Disordered" evidence="1">
    <location>
        <begin position="275"/>
        <end position="373"/>
    </location>
</feature>
<name>A0A0L6CWU9_9RHOB</name>
<evidence type="ECO:0000313" key="4">
    <source>
        <dbReference type="Proteomes" id="UP000037046"/>
    </source>
</evidence>
<keyword evidence="2" id="KW-0812">Transmembrane</keyword>
<evidence type="ECO:0000313" key="3">
    <source>
        <dbReference type="EMBL" id="KNX42249.1"/>
    </source>
</evidence>
<keyword evidence="2" id="KW-0472">Membrane</keyword>
<dbReference type="AlphaFoldDB" id="A0A0L6CWU9"/>
<feature type="compositionally biased region" description="Pro residues" evidence="1">
    <location>
        <begin position="607"/>
        <end position="616"/>
    </location>
</feature>
<dbReference type="EMBL" id="LGVV01000010">
    <property type="protein sequence ID" value="KNX42249.1"/>
    <property type="molecule type" value="Genomic_DNA"/>
</dbReference>
<protein>
    <recommendedName>
        <fullName evidence="5">Type IV pilus biogenesis</fullName>
    </recommendedName>
</protein>
<keyword evidence="2" id="KW-1133">Transmembrane helix</keyword>
<accession>A0A0L6CWU9</accession>
<feature type="compositionally biased region" description="Low complexity" evidence="1">
    <location>
        <begin position="306"/>
        <end position="325"/>
    </location>
</feature>
<feature type="region of interest" description="Disordered" evidence="1">
    <location>
        <begin position="208"/>
        <end position="256"/>
    </location>
</feature>
<dbReference type="PATRIC" id="fig|74031.6.peg.1148"/>
<feature type="transmembrane region" description="Helical" evidence="2">
    <location>
        <begin position="395"/>
        <end position="417"/>
    </location>
</feature>
<dbReference type="STRING" id="74031.SAMN04488077_105151"/>
<comment type="caution">
    <text evidence="3">The sequence shown here is derived from an EMBL/GenBank/DDBJ whole genome shotgun (WGS) entry which is preliminary data.</text>
</comment>
<evidence type="ECO:0000256" key="1">
    <source>
        <dbReference type="SAM" id="MobiDB-lite"/>
    </source>
</evidence>
<evidence type="ECO:0008006" key="5">
    <source>
        <dbReference type="Google" id="ProtNLM"/>
    </source>
</evidence>
<gene>
    <name evidence="3" type="ORF">ROTO_11230</name>
</gene>
<keyword evidence="4" id="KW-1185">Reference proteome</keyword>